<dbReference type="InterPro" id="IPR009057">
    <property type="entry name" value="Homeodomain-like_sf"/>
</dbReference>
<dbReference type="OrthoDB" id="9803764at2"/>
<comment type="caution">
    <text evidence="5">The sequence shown here is derived from an EMBL/GenBank/DDBJ whole genome shotgun (WGS) entry which is preliminary data.</text>
</comment>
<keyword evidence="3" id="KW-0804">Transcription</keyword>
<evidence type="ECO:0000313" key="6">
    <source>
        <dbReference type="Proteomes" id="UP000078225"/>
    </source>
</evidence>
<organism evidence="5 6">
    <name type="scientific">Mangrovibacter phragmitis</name>
    <dbReference type="NCBI Taxonomy" id="1691903"/>
    <lineage>
        <taxon>Bacteria</taxon>
        <taxon>Pseudomonadati</taxon>
        <taxon>Pseudomonadota</taxon>
        <taxon>Gammaproteobacteria</taxon>
        <taxon>Enterobacterales</taxon>
        <taxon>Enterobacteriaceae</taxon>
        <taxon>Mangrovibacter</taxon>
    </lineage>
</organism>
<dbReference type="Proteomes" id="UP000078225">
    <property type="component" value="Unassembled WGS sequence"/>
</dbReference>
<dbReference type="GO" id="GO:0003700">
    <property type="term" value="F:DNA-binding transcription factor activity"/>
    <property type="evidence" value="ECO:0007669"/>
    <property type="project" value="InterPro"/>
</dbReference>
<dbReference type="InterPro" id="IPR018060">
    <property type="entry name" value="HTH_AraC"/>
</dbReference>
<dbReference type="STRING" id="1691903.A9B99_03305"/>
<dbReference type="EMBL" id="LYRP01000001">
    <property type="protein sequence ID" value="OAT78745.1"/>
    <property type="molecule type" value="Genomic_DNA"/>
</dbReference>
<protein>
    <submittedName>
        <fullName evidence="5">AraC family transcriptional regulator</fullName>
    </submittedName>
</protein>
<keyword evidence="2" id="KW-0238">DNA-binding</keyword>
<keyword evidence="1" id="KW-0805">Transcription regulation</keyword>
<dbReference type="InterPro" id="IPR020449">
    <property type="entry name" value="Tscrpt_reg_AraC-type_HTH"/>
</dbReference>
<keyword evidence="6" id="KW-1185">Reference proteome</keyword>
<dbReference type="Pfam" id="PF12833">
    <property type="entry name" value="HTH_18"/>
    <property type="match status" value="1"/>
</dbReference>
<dbReference type="PROSITE" id="PS01124">
    <property type="entry name" value="HTH_ARAC_FAMILY_2"/>
    <property type="match status" value="1"/>
</dbReference>
<dbReference type="RefSeq" id="WP_064594589.1">
    <property type="nucleotide sequence ID" value="NZ_CP134782.1"/>
</dbReference>
<gene>
    <name evidence="5" type="ORF">A9B99_03305</name>
</gene>
<dbReference type="Pfam" id="PF01965">
    <property type="entry name" value="DJ-1_PfpI"/>
    <property type="match status" value="1"/>
</dbReference>
<evidence type="ECO:0000256" key="2">
    <source>
        <dbReference type="ARBA" id="ARBA00023125"/>
    </source>
</evidence>
<dbReference type="AlphaFoldDB" id="A0A1B7L8X7"/>
<dbReference type="InterPro" id="IPR018062">
    <property type="entry name" value="HTH_AraC-typ_CS"/>
</dbReference>
<name>A0A1B7L8X7_9ENTR</name>
<dbReference type="CDD" id="cd03138">
    <property type="entry name" value="GATase1_AraC_2"/>
    <property type="match status" value="1"/>
</dbReference>
<feature type="domain" description="HTH araC/xylS-type" evidence="4">
    <location>
        <begin position="223"/>
        <end position="324"/>
    </location>
</feature>
<dbReference type="InterPro" id="IPR052158">
    <property type="entry name" value="INH-QAR"/>
</dbReference>
<dbReference type="PANTHER" id="PTHR43130:SF11">
    <property type="entry name" value="TRANSCRIPTIONAL REGULATORY PROTEIN"/>
    <property type="match status" value="1"/>
</dbReference>
<evidence type="ECO:0000256" key="3">
    <source>
        <dbReference type="ARBA" id="ARBA00023163"/>
    </source>
</evidence>
<evidence type="ECO:0000259" key="4">
    <source>
        <dbReference type="PROSITE" id="PS01124"/>
    </source>
</evidence>
<reference evidence="6" key="1">
    <citation type="submission" date="2016-05" db="EMBL/GenBank/DDBJ databases">
        <authorList>
            <person name="Behera P."/>
            <person name="Vaishampayan P."/>
            <person name="Singh N."/>
            <person name="Raina V."/>
            <person name="Suar M."/>
            <person name="Pattnaik A."/>
            <person name="Rastogi G."/>
        </authorList>
    </citation>
    <scope>NUCLEOTIDE SEQUENCE [LARGE SCALE GENOMIC DNA]</scope>
    <source>
        <strain evidence="6">MP23</strain>
    </source>
</reference>
<sequence length="341" mass="37510">MRIALLALEGSLLSAIAGLSDIFWITNQVVLGSPEHAGRFSTPPFETVIVSADEGPVWDAQGRLIPVDCSFLSAGQPDIIIATGMALDVSRMPVNSESIRKAAVWIRRRYEEGARVAGACAGGFILGEAGLLDGRRCTTTWWLYHTLQQRYPNARPVWGKALEEDERVLTSGGPLSWVALALHIIKREAGADVARLTADMAVADSQPLSQQVYAPPGFINTRHPLLMCAEEVIRYRNPGISAEGLATALNMTERTLQRKIKKLTQESPKEFITRVRIESACVLLANPVTNIREVAAECGYTEDTAFRKAFGQVMGMTPSQYRKWIEERSSLNTVSDLKLNK</sequence>
<dbReference type="PANTHER" id="PTHR43130">
    <property type="entry name" value="ARAC-FAMILY TRANSCRIPTIONAL REGULATOR"/>
    <property type="match status" value="1"/>
</dbReference>
<dbReference type="InterPro" id="IPR002818">
    <property type="entry name" value="DJ-1/PfpI"/>
</dbReference>
<dbReference type="SUPFAM" id="SSF46689">
    <property type="entry name" value="Homeodomain-like"/>
    <property type="match status" value="1"/>
</dbReference>
<dbReference type="SMART" id="SM00342">
    <property type="entry name" value="HTH_ARAC"/>
    <property type="match status" value="1"/>
</dbReference>
<dbReference type="SUPFAM" id="SSF52317">
    <property type="entry name" value="Class I glutamine amidotransferase-like"/>
    <property type="match status" value="1"/>
</dbReference>
<dbReference type="InterPro" id="IPR029062">
    <property type="entry name" value="Class_I_gatase-like"/>
</dbReference>
<evidence type="ECO:0000313" key="5">
    <source>
        <dbReference type="EMBL" id="OAT78745.1"/>
    </source>
</evidence>
<dbReference type="PROSITE" id="PS00041">
    <property type="entry name" value="HTH_ARAC_FAMILY_1"/>
    <property type="match status" value="1"/>
</dbReference>
<dbReference type="Gene3D" id="1.10.10.60">
    <property type="entry name" value="Homeodomain-like"/>
    <property type="match status" value="1"/>
</dbReference>
<evidence type="ECO:0000256" key="1">
    <source>
        <dbReference type="ARBA" id="ARBA00023015"/>
    </source>
</evidence>
<dbReference type="PRINTS" id="PR00032">
    <property type="entry name" value="HTHARAC"/>
</dbReference>
<proteinExistence type="predicted"/>
<accession>A0A1B7L8X7</accession>
<dbReference type="GO" id="GO:0043565">
    <property type="term" value="F:sequence-specific DNA binding"/>
    <property type="evidence" value="ECO:0007669"/>
    <property type="project" value="InterPro"/>
</dbReference>
<dbReference type="Gene3D" id="3.40.50.880">
    <property type="match status" value="1"/>
</dbReference>